<dbReference type="PANTHER" id="PTHR35596">
    <property type="entry name" value="DUF2263 DOMAIN-CONTAINING PROTEIN"/>
    <property type="match status" value="1"/>
</dbReference>
<proteinExistence type="predicted"/>
<sequence length="385" mass="43054">MSPHNHVPYDGVAKDHHSECSVPRRTNSKLTFSRGWLKHIANETVAIAESGTYTNHNGRPVNIRKALQYSIDNSVHYHSSHVFTLTATTNDKKDKNEQHEPQCDHDLVTRSPKSVIPPKMRTTSTTTKPSPSLFKKTEYSIIYGSSLDVAMYLQATYPDDGHVGILNSASGKSPGGKFFRGTISQEDCICRASLLYPCLKKFENVPHQYYYVNNKPKYQASSSACAIFSPKVPIIREDTVQGDLLDTYQTFSFVSIPAPNAFVLGKCQEAKSVPKAQTPGAQQRNEDYETIPLKEALHDRCFRALCMFAQNGCTDLVLCAYGCGVHGNNPTKIAKTFRNILSTPEFKGRFRTVAFAIQPSRKANYKAFVDVFPKAGRFVMDSEYR</sequence>
<dbReference type="EMBL" id="HBEX01001316">
    <property type="protein sequence ID" value="CAD8596038.1"/>
    <property type="molecule type" value="Transcribed_RNA"/>
</dbReference>
<protein>
    <recommendedName>
        <fullName evidence="2">Microbial-type PARG catalytic domain-containing protein</fullName>
    </recommendedName>
</protein>
<dbReference type="InterPro" id="IPR019261">
    <property type="entry name" value="PARG_cat_microbial"/>
</dbReference>
<feature type="region of interest" description="Disordered" evidence="1">
    <location>
        <begin position="108"/>
        <end position="129"/>
    </location>
</feature>
<feature type="compositionally biased region" description="Low complexity" evidence="1">
    <location>
        <begin position="117"/>
        <end position="129"/>
    </location>
</feature>
<gene>
    <name evidence="3" type="ORF">AGLA0713_LOCUS866</name>
</gene>
<feature type="region of interest" description="Disordered" evidence="1">
    <location>
        <begin position="1"/>
        <end position="23"/>
    </location>
</feature>
<dbReference type="AlphaFoldDB" id="A0A7S0KZA7"/>
<dbReference type="InterPro" id="IPR012664">
    <property type="entry name" value="CHP02452"/>
</dbReference>
<dbReference type="Pfam" id="PF10021">
    <property type="entry name" value="PARG_cat_microb"/>
    <property type="match status" value="1"/>
</dbReference>
<evidence type="ECO:0000256" key="1">
    <source>
        <dbReference type="SAM" id="MobiDB-lite"/>
    </source>
</evidence>
<dbReference type="Gene3D" id="3.40.220.10">
    <property type="entry name" value="Leucine Aminopeptidase, subunit E, domain 1"/>
    <property type="match status" value="1"/>
</dbReference>
<evidence type="ECO:0000313" key="3">
    <source>
        <dbReference type="EMBL" id="CAD8596038.1"/>
    </source>
</evidence>
<organism evidence="3">
    <name type="scientific">Asterionellopsis glacialis</name>
    <dbReference type="NCBI Taxonomy" id="33640"/>
    <lineage>
        <taxon>Eukaryota</taxon>
        <taxon>Sar</taxon>
        <taxon>Stramenopiles</taxon>
        <taxon>Ochrophyta</taxon>
        <taxon>Bacillariophyta</taxon>
        <taxon>Fragilariophyceae</taxon>
        <taxon>Fragilariophycidae</taxon>
        <taxon>Fragilariales</taxon>
        <taxon>Fragilariaceae</taxon>
        <taxon>Asterionellopsis</taxon>
    </lineage>
</organism>
<dbReference type="InterPro" id="IPR043472">
    <property type="entry name" value="Macro_dom-like"/>
</dbReference>
<reference evidence="3" key="1">
    <citation type="submission" date="2021-01" db="EMBL/GenBank/DDBJ databases">
        <authorList>
            <person name="Corre E."/>
            <person name="Pelletier E."/>
            <person name="Niang G."/>
            <person name="Scheremetjew M."/>
            <person name="Finn R."/>
            <person name="Kale V."/>
            <person name="Holt S."/>
            <person name="Cochrane G."/>
            <person name="Meng A."/>
            <person name="Brown T."/>
            <person name="Cohen L."/>
        </authorList>
    </citation>
    <scope>NUCLEOTIDE SEQUENCE</scope>
</reference>
<dbReference type="NCBIfam" id="TIGR02452">
    <property type="entry name" value="TIGR02452 family protein"/>
    <property type="match status" value="1"/>
</dbReference>
<accession>A0A7S0KZA7</accession>
<dbReference type="PANTHER" id="PTHR35596:SF1">
    <property type="entry name" value="MICROBIAL-TYPE PARG CATALYTIC DOMAIN-CONTAINING PROTEIN"/>
    <property type="match status" value="1"/>
</dbReference>
<name>A0A7S0KZA7_9STRA</name>
<feature type="domain" description="Microbial-type PARG catalytic" evidence="2">
    <location>
        <begin position="41"/>
        <end position="237"/>
    </location>
</feature>
<dbReference type="SUPFAM" id="SSF52949">
    <property type="entry name" value="Macro domain-like"/>
    <property type="match status" value="1"/>
</dbReference>
<evidence type="ECO:0000259" key="2">
    <source>
        <dbReference type="Pfam" id="PF10021"/>
    </source>
</evidence>